<dbReference type="AlphaFoldDB" id="A0A6P8BLY4"/>
<keyword evidence="3 9" id="KW-0813">Transport</keyword>
<dbReference type="RefSeq" id="XP_030988136.1">
    <property type="nucleotide sequence ID" value="XM_031121940.1"/>
</dbReference>
<protein>
    <recommendedName>
        <fullName evidence="9">Nuclear pore complex protein Nup85</fullName>
    </recommendedName>
</protein>
<dbReference type="GO" id="GO:0045893">
    <property type="term" value="P:positive regulation of DNA-templated transcription"/>
    <property type="evidence" value="ECO:0007669"/>
    <property type="project" value="TreeGrafter"/>
</dbReference>
<dbReference type="InterPro" id="IPR011502">
    <property type="entry name" value="Nucleoporin_Nup85"/>
</dbReference>
<dbReference type="GeneID" id="41956852"/>
<keyword evidence="11" id="KW-1185">Reference proteome</keyword>
<comment type="subunit">
    <text evidence="9">Component of the nuclear pore complex (NPC).</text>
</comment>
<keyword evidence="4 9" id="KW-0509">mRNA transport</keyword>
<dbReference type="GO" id="GO:0031965">
    <property type="term" value="C:nuclear membrane"/>
    <property type="evidence" value="ECO:0007669"/>
    <property type="project" value="UniProtKB-UniRule"/>
</dbReference>
<proteinExistence type="inferred from homology"/>
<dbReference type="GO" id="GO:0031080">
    <property type="term" value="C:nuclear pore outer ring"/>
    <property type="evidence" value="ECO:0007669"/>
    <property type="project" value="TreeGrafter"/>
</dbReference>
<name>A0A6P8BLY4_PYRGI</name>
<dbReference type="OrthoDB" id="5422384at2759"/>
<accession>A0A6P8BLY4</accession>
<feature type="compositionally biased region" description="Acidic residues" evidence="10">
    <location>
        <begin position="118"/>
        <end position="142"/>
    </location>
</feature>
<reference evidence="12" key="2">
    <citation type="submission" date="2019-10" db="EMBL/GenBank/DDBJ databases">
        <authorList>
            <consortium name="NCBI Genome Project"/>
        </authorList>
    </citation>
    <scope>NUCLEOTIDE SEQUENCE</scope>
    <source>
        <strain evidence="12">NI907</strain>
    </source>
</reference>
<feature type="compositionally biased region" description="Low complexity" evidence="10">
    <location>
        <begin position="40"/>
        <end position="54"/>
    </location>
</feature>
<sequence length="1126" mass="123294">MPGFHDDENLQPSTPDRHGRSNFFNFSNPSTTPAGPPPSSAASYTPAGAPSASYLGSSIMRGVTGQKPVNPIKFGNRSSGGIPKKTLLSRGTRSPLGRSVTSTKERQPSRLSRQVAMDDYEDEDEDDEEEEDEEDYEGEEDTQQLPTTRSFGLEYSDEEDEEEDDDEEEEEDEDAEGDDTDYVDRHYARRNQFQGQGNDPADRNSARDDMWLNMGQNGTPEHAGIGDESDLMELMTPAINDRVRREAEGIFRASAMHSNGRAARELNFAPVAKSLAEQMGYAELTEPPLLILETDDLVSQLYTEGVGSEDDAEKLDAALARTSSHLVSLWSEYVAGLPQNEQEHIAGIGPGPNAVPFENAAYLAGLALQVHHTRSLESDESQPIPLPEVLFQWLGENHNLYPDQTKDISTYRPSPACHTLFWQTIFMNILQGRVSDALNLLRNGGFDQVKKGSSFAYTGQALSNVLRAIHETCVILEACPGIDNDWDLWNSDWTLFRVRAKGALDALRRFAEGKEKSLGASDFSDSGRGSMAGMARKAESQVPWDIYENINIIFDIILGSQERIVQVSQDWCEATVAMFGWWDEGRDLSSKNDMRMSQSLSLSRSRMLVPAAPRIANSEDYLDRLARSFQGAVSSGLEVNSNSALEVGMACVFEDNPKGLIGILRAWSLPVAAAVAEIATLGGWLPAHQPASVFGALDLDLDDLEVLGLDPRGPDELDGMKDNTLVQYAQALVNLDQLSLVATKSGTVMDGWELAIHVLGRMDSSERSEDTIGELVKTLLADVDANAGPVVDKVWRLLNNLGMIEFAEETAEHFGDALARESHSYGQAMWYYSLAHRPNKVREVMNLLISYSLLQSTVFPPESELDDHLRQLVHDRNETLADFAKQDLEAAELLGKMLSGYATLRRFYEIRDDDTTAVPLHRRRAAAADALIAVIAASDDNIRGGLYDPSRDGLVSEDFLLTLLGEATALVDTNAGKGPVIEPGAKTAITLDHIDTLLKAAEDLAAIKSTSVYSTCDEFFKLTLASMPGLKGSNPMDLMRKSTVGGDGSTSSSYVLGGSSLIASQLSRSMSSSSLANKAAISNKGWDWRSGFNANSTADDLLKRLRLGVSRDLARLWVEEADSGLM</sequence>
<dbReference type="PANTHER" id="PTHR13373">
    <property type="entry name" value="FROUNT PROTEIN-RELATED"/>
    <property type="match status" value="1"/>
</dbReference>
<evidence type="ECO:0000256" key="9">
    <source>
        <dbReference type="RuleBase" id="RU365073"/>
    </source>
</evidence>
<comment type="subcellular location">
    <subcellularLocation>
        <location evidence="1 9">Nucleus</location>
        <location evidence="1 9">Nuclear pore complex</location>
    </subcellularLocation>
</comment>
<gene>
    <name evidence="12" type="ORF">PgNI_01868</name>
</gene>
<feature type="compositionally biased region" description="Acidic residues" evidence="10">
    <location>
        <begin position="155"/>
        <end position="181"/>
    </location>
</feature>
<dbReference type="Proteomes" id="UP000515153">
    <property type="component" value="Unplaced"/>
</dbReference>
<evidence type="ECO:0000256" key="1">
    <source>
        <dbReference type="ARBA" id="ARBA00004567"/>
    </source>
</evidence>
<evidence type="ECO:0000256" key="3">
    <source>
        <dbReference type="ARBA" id="ARBA00022448"/>
    </source>
</evidence>
<evidence type="ECO:0000313" key="12">
    <source>
        <dbReference type="RefSeq" id="XP_030988136.1"/>
    </source>
</evidence>
<evidence type="ECO:0000256" key="2">
    <source>
        <dbReference type="ARBA" id="ARBA00005573"/>
    </source>
</evidence>
<keyword evidence="8 9" id="KW-0539">Nucleus</keyword>
<keyword evidence="5 9" id="KW-0653">Protein transport</keyword>
<evidence type="ECO:0000256" key="10">
    <source>
        <dbReference type="SAM" id="MobiDB-lite"/>
    </source>
</evidence>
<dbReference type="GO" id="GO:0006406">
    <property type="term" value="P:mRNA export from nucleus"/>
    <property type="evidence" value="ECO:0007669"/>
    <property type="project" value="TreeGrafter"/>
</dbReference>
<evidence type="ECO:0000256" key="5">
    <source>
        <dbReference type="ARBA" id="ARBA00022927"/>
    </source>
</evidence>
<keyword evidence="6 9" id="KW-0811">Translocation</keyword>
<dbReference type="KEGG" id="pgri:PgNI_01868"/>
<dbReference type="GO" id="GO:0006606">
    <property type="term" value="P:protein import into nucleus"/>
    <property type="evidence" value="ECO:0007669"/>
    <property type="project" value="TreeGrafter"/>
</dbReference>
<dbReference type="GO" id="GO:0017056">
    <property type="term" value="F:structural constituent of nuclear pore"/>
    <property type="evidence" value="ECO:0007669"/>
    <property type="project" value="TreeGrafter"/>
</dbReference>
<organism evidence="11 12">
    <name type="scientific">Pyricularia grisea</name>
    <name type="common">Crabgrass-specific blast fungus</name>
    <name type="synonym">Magnaporthe grisea</name>
    <dbReference type="NCBI Taxonomy" id="148305"/>
    <lineage>
        <taxon>Eukaryota</taxon>
        <taxon>Fungi</taxon>
        <taxon>Dikarya</taxon>
        <taxon>Ascomycota</taxon>
        <taxon>Pezizomycotina</taxon>
        <taxon>Sordariomycetes</taxon>
        <taxon>Sordariomycetidae</taxon>
        <taxon>Magnaporthales</taxon>
        <taxon>Pyriculariaceae</taxon>
        <taxon>Pyricularia</taxon>
    </lineage>
</organism>
<feature type="region of interest" description="Disordered" evidence="10">
    <location>
        <begin position="1"/>
        <end position="181"/>
    </location>
</feature>
<comment type="function">
    <text evidence="9">Functions as a component of the nuclear pore complex (NPC).</text>
</comment>
<evidence type="ECO:0000256" key="7">
    <source>
        <dbReference type="ARBA" id="ARBA00023132"/>
    </source>
</evidence>
<evidence type="ECO:0000256" key="4">
    <source>
        <dbReference type="ARBA" id="ARBA00022816"/>
    </source>
</evidence>
<dbReference type="Pfam" id="PF07575">
    <property type="entry name" value="Nucleopor_Nup85"/>
    <property type="match status" value="1"/>
</dbReference>
<evidence type="ECO:0000256" key="6">
    <source>
        <dbReference type="ARBA" id="ARBA00023010"/>
    </source>
</evidence>
<evidence type="ECO:0000256" key="8">
    <source>
        <dbReference type="ARBA" id="ARBA00023242"/>
    </source>
</evidence>
<reference evidence="12" key="1">
    <citation type="journal article" date="2019" name="Mol. Biol. Evol.">
        <title>Blast fungal genomes show frequent chromosomal changes, gene gains and losses, and effector gene turnover.</title>
        <authorList>
            <person name="Gomez Luciano L.B."/>
            <person name="Jason Tsai I."/>
            <person name="Chuma I."/>
            <person name="Tosa Y."/>
            <person name="Chen Y.H."/>
            <person name="Li J.Y."/>
            <person name="Li M.Y."/>
            <person name="Jade Lu M.Y."/>
            <person name="Nakayashiki H."/>
            <person name="Li W.H."/>
        </authorList>
    </citation>
    <scope>NUCLEOTIDE SEQUENCE</scope>
    <source>
        <strain evidence="12">NI907</strain>
    </source>
</reference>
<keyword evidence="9" id="KW-0472">Membrane</keyword>
<evidence type="ECO:0000313" key="11">
    <source>
        <dbReference type="Proteomes" id="UP000515153"/>
    </source>
</evidence>
<keyword evidence="7 9" id="KW-0906">Nuclear pore complex</keyword>
<comment type="similarity">
    <text evidence="2 9">Belongs to the nucleoporin Nup85 family.</text>
</comment>
<dbReference type="PANTHER" id="PTHR13373:SF21">
    <property type="entry name" value="NUCLEAR PORE COMPLEX PROTEIN NUP85"/>
    <property type="match status" value="1"/>
</dbReference>
<reference evidence="12" key="3">
    <citation type="submission" date="2025-08" db="UniProtKB">
        <authorList>
            <consortium name="RefSeq"/>
        </authorList>
    </citation>
    <scope>IDENTIFICATION</scope>
    <source>
        <strain evidence="12">NI907</strain>
    </source>
</reference>